<dbReference type="PANTHER" id="PTHR33476:SF7">
    <property type="entry name" value="EMB|CAB62613.1"/>
    <property type="match status" value="1"/>
</dbReference>
<evidence type="ECO:0000313" key="4">
    <source>
        <dbReference type="EnsemblPlants" id="Zm00001eb029540_P001"/>
    </source>
</evidence>
<dbReference type="EnsemblPlants" id="Zm00001eb029540_T001">
    <property type="protein sequence ID" value="Zm00001eb029540_P001"/>
    <property type="gene ID" value="Zm00001eb029540"/>
</dbReference>
<keyword evidence="1" id="KW-0175">Coiled coil</keyword>
<dbReference type="Proteomes" id="UP000007305">
    <property type="component" value="Chromosome 1"/>
</dbReference>
<organism evidence="3">
    <name type="scientific">Zea mays</name>
    <name type="common">Maize</name>
    <dbReference type="NCBI Taxonomy" id="4577"/>
    <lineage>
        <taxon>Eukaryota</taxon>
        <taxon>Viridiplantae</taxon>
        <taxon>Streptophyta</taxon>
        <taxon>Embryophyta</taxon>
        <taxon>Tracheophyta</taxon>
        <taxon>Spermatophyta</taxon>
        <taxon>Magnoliopsida</taxon>
        <taxon>Liliopsida</taxon>
        <taxon>Poales</taxon>
        <taxon>Poaceae</taxon>
        <taxon>PACMAD clade</taxon>
        <taxon>Panicoideae</taxon>
        <taxon>Andropogonodae</taxon>
        <taxon>Andropogoneae</taxon>
        <taxon>Tripsacinae</taxon>
        <taxon>Zea</taxon>
    </lineage>
</organism>
<reference evidence="4" key="3">
    <citation type="submission" date="2021-05" db="UniProtKB">
        <authorList>
            <consortium name="EnsemblPlants"/>
        </authorList>
    </citation>
    <scope>IDENTIFICATION</scope>
    <source>
        <strain evidence="4">cv. B73</strain>
    </source>
</reference>
<feature type="region of interest" description="Disordered" evidence="2">
    <location>
        <begin position="567"/>
        <end position="596"/>
    </location>
</feature>
<protein>
    <submittedName>
        <fullName evidence="3 4">Uncharacterized protein</fullName>
    </submittedName>
</protein>
<dbReference type="eggNOG" id="ENOG502QWTR">
    <property type="taxonomic scope" value="Eukaryota"/>
</dbReference>
<sequence>MDKQRNTKNGEVGNNVFCRMILDHIAGDLCLNEENVPCNTPRNSVHSAFGGRTVASTSGSFNTDSVSPGEYVRDPGSLLSLQPWIFRRNGSQNYRESVRASGKGKNLVDVLGEGQAVEISPRSPCLGSGPGRGCGALRSRRSRRNLMKPLVPMENSYVPQLYSENFEMEECTFAPAPSPASTRPFVVTDGTRIISKSRYEPVPLPFNIRLDEECRGTSLMPGSMIGIAPLPELKKLKHEARDLHDARLGLSGSQRSSKSHEQAGLRDRLLLFSTGVSIGILSNKKEFDTLKGTLKQMENLVQDLQDELEMKEGLTVKELLNETSIEHDDDNSKLHGVDPEPMSKIEAELEAELARLELNITSISLEEETSEINGADDDSIGDIVCGELKADTVPRDLTEYSSESDHRRDSRESSPGYTCGANCPVSPRDLSIRLHKVIQHRLEDRIKELESAIVHGQKQTQLQMMVTDQMVSDRIRSNSESGSSSGQGSPIFIQETSSLAEPYRLNLSGDALEAYDEAYEEFMRIADSPYTTSPNGKPQATEDCLADRGLVWGMEDSSRKLREVPTWERALRSADPSRDHERDRDESGGDDDDDDCEVLIRQIVERTRQGSHVLVNAQKLLFSVDQ</sequence>
<dbReference type="EMBL" id="CM007647">
    <property type="protein sequence ID" value="ONM01495.1"/>
    <property type="molecule type" value="Genomic_DNA"/>
</dbReference>
<feature type="compositionally biased region" description="Basic and acidic residues" evidence="2">
    <location>
        <begin position="394"/>
        <end position="412"/>
    </location>
</feature>
<dbReference type="RefSeq" id="XP_008660977.1">
    <property type="nucleotide sequence ID" value="XM_008662755.4"/>
</dbReference>
<dbReference type="PaxDb" id="4577-GRMZM2G077024_P01"/>
<accession>A0A317Y2L6</accession>
<evidence type="ECO:0000313" key="5">
    <source>
        <dbReference type="Proteomes" id="UP000007305"/>
    </source>
</evidence>
<accession>A0A1D6KEA0</accession>
<evidence type="ECO:0000256" key="2">
    <source>
        <dbReference type="SAM" id="MobiDB-lite"/>
    </source>
</evidence>
<reference evidence="4" key="2">
    <citation type="submission" date="2019-07" db="EMBL/GenBank/DDBJ databases">
        <authorList>
            <person name="Seetharam A."/>
            <person name="Woodhouse M."/>
            <person name="Cannon E."/>
        </authorList>
    </citation>
    <scope>NUCLEOTIDE SEQUENCE [LARGE SCALE GENOMIC DNA]</scope>
    <source>
        <strain evidence="4">cv. B73</strain>
    </source>
</reference>
<dbReference type="KEGG" id="zma:103640107"/>
<dbReference type="ExpressionAtlas" id="A0A1D6KEA0">
    <property type="expression patterns" value="baseline and differential"/>
</dbReference>
<name>A0A1D6KEA0_MAIZE</name>
<reference evidence="3 5" key="1">
    <citation type="submission" date="2015-12" db="EMBL/GenBank/DDBJ databases">
        <title>Update maize B73 reference genome by single molecule sequencing technologies.</title>
        <authorList>
            <consortium name="Maize Genome Sequencing Project"/>
            <person name="Ware D."/>
        </authorList>
    </citation>
    <scope>NUCLEOTIDE SEQUENCE [LARGE SCALE GENOMIC DNA]</scope>
    <source>
        <strain evidence="5">cv. B73</strain>
        <tissue evidence="3">Seedling</tissue>
    </source>
</reference>
<dbReference type="AlphaFoldDB" id="A0A1D6KEA0"/>
<keyword evidence="6" id="KW-1267">Proteomics identification</keyword>
<evidence type="ECO:0000256" key="1">
    <source>
        <dbReference type="SAM" id="Coils"/>
    </source>
</evidence>
<dbReference type="IntAct" id="A0A1D6KEA0">
    <property type="interactions" value="36"/>
</dbReference>
<feature type="region of interest" description="Disordered" evidence="2">
    <location>
        <begin position="394"/>
        <end position="421"/>
    </location>
</feature>
<dbReference type="PANTHER" id="PTHR33476">
    <property type="entry name" value="EMB|CAB62613.1"/>
    <property type="match status" value="1"/>
</dbReference>
<feature type="coiled-coil region" evidence="1">
    <location>
        <begin position="287"/>
        <end position="314"/>
    </location>
</feature>
<dbReference type="OMA" id="YECGNAY"/>
<dbReference type="GO" id="GO:0008356">
    <property type="term" value="P:asymmetric cell division"/>
    <property type="evidence" value="ECO:0007669"/>
    <property type="project" value="InterPro"/>
</dbReference>
<proteinExistence type="evidence at protein level"/>
<dbReference type="InterPro" id="IPR040348">
    <property type="entry name" value="POLAR-like"/>
</dbReference>
<evidence type="ECO:0000313" key="3">
    <source>
        <dbReference type="EMBL" id="ONM01495.1"/>
    </source>
</evidence>
<dbReference type="OrthoDB" id="1701885at2759"/>
<dbReference type="FunCoup" id="A0A1D6KEA0">
    <property type="interactions" value="2687"/>
</dbReference>
<dbReference type="GeneID" id="103640107"/>
<keyword evidence="5" id="KW-1185">Reference proteome</keyword>
<gene>
    <name evidence="4" type="primary">LOC103640107</name>
    <name evidence="3" type="ORF">ZEAMMB73_Zm00001d030766</name>
</gene>
<feature type="compositionally biased region" description="Basic and acidic residues" evidence="2">
    <location>
        <begin position="567"/>
        <end position="587"/>
    </location>
</feature>
<dbReference type="Gramene" id="Zm00001eb029540_T001">
    <property type="protein sequence ID" value="Zm00001eb029540_P001"/>
    <property type="gene ID" value="Zm00001eb029540"/>
</dbReference>
<dbReference type="SMR" id="A0A1D6KEA0"/>
<evidence type="ECO:0007829" key="6">
    <source>
        <dbReference type="PeptideAtlas" id="A0A1D6KEA0"/>
    </source>
</evidence>